<proteinExistence type="predicted"/>
<dbReference type="EMBL" id="LNGD01000024">
    <property type="protein sequence ID" value="KYC52769.1"/>
    <property type="molecule type" value="Genomic_DNA"/>
</dbReference>
<accession>A0A150J691</accession>
<protein>
    <submittedName>
        <fullName evidence="1">Uncharacterized protein</fullName>
    </submittedName>
</protein>
<reference evidence="1 2" key="1">
    <citation type="journal article" date="2016" name="ISME J.">
        <title>Chasing the elusive Euryarchaeota class WSA2: genomes reveal a uniquely fastidious methyl-reducing methanogen.</title>
        <authorList>
            <person name="Nobu M.K."/>
            <person name="Narihiro T."/>
            <person name="Kuroda K."/>
            <person name="Mei R."/>
            <person name="Liu W.T."/>
        </authorList>
    </citation>
    <scope>NUCLEOTIDE SEQUENCE [LARGE SCALE GENOMIC DNA]</scope>
    <source>
        <strain evidence="1">U1lsi0528_Bin089</strain>
    </source>
</reference>
<dbReference type="InterPro" id="IPR045425">
    <property type="entry name" value="DUF6508"/>
</dbReference>
<dbReference type="Pfam" id="PF20118">
    <property type="entry name" value="DUF6508"/>
    <property type="match status" value="1"/>
</dbReference>
<dbReference type="AlphaFoldDB" id="A0A150J691"/>
<comment type="caution">
    <text evidence="1">The sequence shown here is derived from an EMBL/GenBank/DDBJ whole genome shotgun (WGS) entry which is preliminary data.</text>
</comment>
<gene>
    <name evidence="1" type="ORF">AMQ74_00618</name>
</gene>
<dbReference type="Proteomes" id="UP000075578">
    <property type="component" value="Unassembled WGS sequence"/>
</dbReference>
<evidence type="ECO:0000313" key="2">
    <source>
        <dbReference type="Proteomes" id="UP000075578"/>
    </source>
</evidence>
<evidence type="ECO:0000313" key="1">
    <source>
        <dbReference type="EMBL" id="KYC52769.1"/>
    </source>
</evidence>
<sequence length="154" mass="18143">MIQMADESVLPTMEQLKRIIEYIPYFENRHNKFFDYIPPEENKNGTSHFPYYIYSEKVSDFISCLEEHKFLVSPYDQKCVRKYFSLLKGEIDSSELGILDIRNIFSFLLNADRFCEGQIARAINKGIFLKMLKRIEQIAIEIQVPLSNNSKTEI</sequence>
<organism evidence="1 2">
    <name type="scientific">Candidatus Methanofastidiosum methylothiophilum</name>
    <dbReference type="NCBI Taxonomy" id="1705564"/>
    <lineage>
        <taxon>Archaea</taxon>
        <taxon>Methanobacteriati</taxon>
        <taxon>Methanobacteriota</taxon>
        <taxon>Stenosarchaea group</taxon>
        <taxon>Candidatus Methanofastidiosia</taxon>
        <taxon>Candidatus Methanofastidiosales</taxon>
        <taxon>Candidatus Methanofastidiosaceae</taxon>
        <taxon>Candidatus Methanofastidiosum</taxon>
    </lineage>
</organism>
<name>A0A150J691_9EURY</name>